<reference evidence="1 2" key="1">
    <citation type="submission" date="2018-04" db="EMBL/GenBank/DDBJ databases">
        <title>Genomic Encyclopedia of Archaeal and Bacterial Type Strains, Phase II (KMG-II): from individual species to whole genera.</title>
        <authorList>
            <person name="Goeker M."/>
        </authorList>
    </citation>
    <scope>NUCLEOTIDE SEQUENCE [LARGE SCALE GENOMIC DNA]</scope>
    <source>
        <strain evidence="1 2">DSM 23382</strain>
    </source>
</reference>
<name>A0A2T5VE89_9HYPH</name>
<keyword evidence="2" id="KW-1185">Reference proteome</keyword>
<dbReference type="SUPFAM" id="SSF48452">
    <property type="entry name" value="TPR-like"/>
    <property type="match status" value="1"/>
</dbReference>
<dbReference type="RefSeq" id="WP_170121971.1">
    <property type="nucleotide sequence ID" value="NZ_QAYG01000001.1"/>
</dbReference>
<dbReference type="InterPro" id="IPR011990">
    <property type="entry name" value="TPR-like_helical_dom_sf"/>
</dbReference>
<gene>
    <name evidence="1" type="ORF">C8N35_101102</name>
</gene>
<evidence type="ECO:0000313" key="2">
    <source>
        <dbReference type="Proteomes" id="UP000244081"/>
    </source>
</evidence>
<dbReference type="Gene3D" id="1.25.40.10">
    <property type="entry name" value="Tetratricopeptide repeat domain"/>
    <property type="match status" value="1"/>
</dbReference>
<proteinExistence type="predicted"/>
<accession>A0A2T5VE89</accession>
<evidence type="ECO:0000313" key="1">
    <source>
        <dbReference type="EMBL" id="PTW62068.1"/>
    </source>
</evidence>
<protein>
    <submittedName>
        <fullName evidence="1">Uncharacterized protein DUF560</fullName>
    </submittedName>
</protein>
<sequence>MMQRLGAAAAKVLFLGMFAAGVLCLPALPVNAQSPQANAPKMGDAGDLEVRRQQLLRAMLAEPDNLDIAFSYAALSARAGDFEAAISTLERMLIYAPGLPRVQLELGVLYYRLGAFDVAKQYFDAAVSAPDVPREVRERVNIYQAGIAQAQAPAKFSAAVIVGARWQSNANAAPGDRSVTLNGLDFLLNESAVSQSDFNAYLATTAHVSYDLARQGDLLEADLLFYGARYAELSRLHTEIAEVTVGPSFNMARFGWDEARLGVYAILGGVRLDEANYSGTLGAGARLAWLPRIRSRLESKSEFRRRWFNDSPTYPSVSDRNGYRISSQLAYTYFLTAGLAVRGAVSGAREDTKTDAEDYFEAGVSAGLRKTFASPLKVVEQAWFVDLDAGYVARWYDVPDSAINAADSQKDDEYWLRSTLTVPVAEDWALMMTGEYRRAVSNYPTDDYANGSVSVSVMKKF</sequence>
<dbReference type="Proteomes" id="UP000244081">
    <property type="component" value="Unassembled WGS sequence"/>
</dbReference>
<dbReference type="AlphaFoldDB" id="A0A2T5VE89"/>
<organism evidence="1 2">
    <name type="scientific">Breoghania corrubedonensis</name>
    <dbReference type="NCBI Taxonomy" id="665038"/>
    <lineage>
        <taxon>Bacteria</taxon>
        <taxon>Pseudomonadati</taxon>
        <taxon>Pseudomonadota</taxon>
        <taxon>Alphaproteobacteria</taxon>
        <taxon>Hyphomicrobiales</taxon>
        <taxon>Stappiaceae</taxon>
        <taxon>Breoghania</taxon>
    </lineage>
</organism>
<comment type="caution">
    <text evidence="1">The sequence shown here is derived from an EMBL/GenBank/DDBJ whole genome shotgun (WGS) entry which is preliminary data.</text>
</comment>
<dbReference type="Pfam" id="PF14559">
    <property type="entry name" value="TPR_19"/>
    <property type="match status" value="1"/>
</dbReference>
<dbReference type="EMBL" id="QAYG01000001">
    <property type="protein sequence ID" value="PTW62068.1"/>
    <property type="molecule type" value="Genomic_DNA"/>
</dbReference>